<evidence type="ECO:0000313" key="29">
    <source>
        <dbReference type="EnsemblMetazoa" id="HelroP186317"/>
    </source>
</evidence>
<accession>T1FNY5</accession>
<dbReference type="InterPro" id="IPR036259">
    <property type="entry name" value="MFS_trans_sf"/>
</dbReference>
<evidence type="ECO:0000256" key="20">
    <source>
        <dbReference type="ARBA" id="ARBA00051612"/>
    </source>
</evidence>
<comment type="catalytic activity">
    <reaction evidence="19">
        <text>L-glutamate(out) = L-glutamate(in)</text>
        <dbReference type="Rhea" id="RHEA:66336"/>
        <dbReference type="ChEBI" id="CHEBI:29985"/>
    </reaction>
    <physiologicalReaction direction="left-to-right" evidence="19">
        <dbReference type="Rhea" id="RHEA:66337"/>
    </physiologicalReaction>
</comment>
<feature type="transmembrane region" description="Helical" evidence="26">
    <location>
        <begin position="308"/>
        <end position="327"/>
    </location>
</feature>
<reference evidence="28 30" key="2">
    <citation type="journal article" date="2013" name="Nature">
        <title>Insights into bilaterian evolution from three spiralian genomes.</title>
        <authorList>
            <person name="Simakov O."/>
            <person name="Marletaz F."/>
            <person name="Cho S.J."/>
            <person name="Edsinger-Gonzales E."/>
            <person name="Havlak P."/>
            <person name="Hellsten U."/>
            <person name="Kuo D.H."/>
            <person name="Larsson T."/>
            <person name="Lv J."/>
            <person name="Arendt D."/>
            <person name="Savage R."/>
            <person name="Osoegawa K."/>
            <person name="de Jong P."/>
            <person name="Grimwood J."/>
            <person name="Chapman J.A."/>
            <person name="Shapiro H."/>
            <person name="Aerts A."/>
            <person name="Otillar R.P."/>
            <person name="Terry A.Y."/>
            <person name="Boore J.L."/>
            <person name="Grigoriev I.V."/>
            <person name="Lindberg D.R."/>
            <person name="Seaver E.C."/>
            <person name="Weisblat D.A."/>
            <person name="Putnam N.H."/>
            <person name="Rokhsar D.S."/>
        </authorList>
    </citation>
    <scope>NUCLEOTIDE SEQUENCE</scope>
</reference>
<keyword evidence="30" id="KW-1185">Reference proteome</keyword>
<dbReference type="HOGENOM" id="CLU_001265_5_0_1"/>
<dbReference type="GO" id="GO:0016020">
    <property type="term" value="C:membrane"/>
    <property type="evidence" value="ECO:0000318"/>
    <property type="project" value="GO_Central"/>
</dbReference>
<evidence type="ECO:0000313" key="30">
    <source>
        <dbReference type="Proteomes" id="UP000015101"/>
    </source>
</evidence>
<feature type="transmembrane region" description="Helical" evidence="26">
    <location>
        <begin position="245"/>
        <end position="262"/>
    </location>
</feature>
<dbReference type="PANTHER" id="PTHR11662:SF455">
    <property type="entry name" value="GH23975P"/>
    <property type="match status" value="1"/>
</dbReference>
<dbReference type="SUPFAM" id="SSF103473">
    <property type="entry name" value="MFS general substrate transporter"/>
    <property type="match status" value="1"/>
</dbReference>
<evidence type="ECO:0000256" key="17">
    <source>
        <dbReference type="ARBA" id="ARBA00050625"/>
    </source>
</evidence>
<dbReference type="GO" id="GO:0046942">
    <property type="term" value="P:carboxylic acid transport"/>
    <property type="evidence" value="ECO:0007669"/>
    <property type="project" value="UniProtKB-ARBA"/>
</dbReference>
<reference evidence="30" key="1">
    <citation type="submission" date="2012-12" db="EMBL/GenBank/DDBJ databases">
        <authorList>
            <person name="Hellsten U."/>
            <person name="Grimwood J."/>
            <person name="Chapman J.A."/>
            <person name="Shapiro H."/>
            <person name="Aerts A."/>
            <person name="Otillar R.P."/>
            <person name="Terry A.Y."/>
            <person name="Boore J.L."/>
            <person name="Simakov O."/>
            <person name="Marletaz F."/>
            <person name="Cho S.-J."/>
            <person name="Edsinger-Gonzales E."/>
            <person name="Havlak P."/>
            <person name="Kuo D.-H."/>
            <person name="Larsson T."/>
            <person name="Lv J."/>
            <person name="Arendt D."/>
            <person name="Savage R."/>
            <person name="Osoegawa K."/>
            <person name="de Jong P."/>
            <person name="Lindberg D.R."/>
            <person name="Seaver E.C."/>
            <person name="Weisblat D.A."/>
            <person name="Putnam N.H."/>
            <person name="Grigoriev I.V."/>
            <person name="Rokhsar D.S."/>
        </authorList>
    </citation>
    <scope>NUCLEOTIDE SEQUENCE</scope>
</reference>
<evidence type="ECO:0000256" key="5">
    <source>
        <dbReference type="ARBA" id="ARBA00022448"/>
    </source>
</evidence>
<comment type="catalytic activity">
    <reaction evidence="17">
        <text>N-acetylneuraminate(in) + H(+)(in) = N-acetylneuraminate(out) + H(+)(out)</text>
        <dbReference type="Rhea" id="RHEA:28987"/>
        <dbReference type="ChEBI" id="CHEBI:15378"/>
        <dbReference type="ChEBI" id="CHEBI:35418"/>
    </reaction>
    <physiologicalReaction direction="right-to-left" evidence="17">
        <dbReference type="Rhea" id="RHEA:28989"/>
    </physiologicalReaction>
</comment>
<keyword evidence="7 26" id="KW-0812">Transmembrane</keyword>
<dbReference type="Pfam" id="PF07690">
    <property type="entry name" value="MFS_1"/>
    <property type="match status" value="1"/>
</dbReference>
<feature type="transmembrane region" description="Helical" evidence="26">
    <location>
        <begin position="7"/>
        <end position="29"/>
    </location>
</feature>
<dbReference type="RefSeq" id="XP_009009119.1">
    <property type="nucleotide sequence ID" value="XM_009010871.1"/>
</dbReference>
<keyword evidence="6" id="KW-1003">Cell membrane</keyword>
<dbReference type="GO" id="GO:0005765">
    <property type="term" value="C:lysosomal membrane"/>
    <property type="evidence" value="ECO:0007669"/>
    <property type="project" value="UniProtKB-SubCell"/>
</dbReference>
<evidence type="ECO:0000256" key="2">
    <source>
        <dbReference type="ARBA" id="ARBA00004554"/>
    </source>
</evidence>
<evidence type="ECO:0000256" key="3">
    <source>
        <dbReference type="ARBA" id="ARBA00004638"/>
    </source>
</evidence>
<dbReference type="OMA" id="LSISYAX"/>
<dbReference type="eggNOG" id="KOG2532">
    <property type="taxonomic scope" value="Eukaryota"/>
</dbReference>
<evidence type="ECO:0000256" key="23">
    <source>
        <dbReference type="ARBA" id="ARBA00080244"/>
    </source>
</evidence>
<evidence type="ECO:0000256" key="15">
    <source>
        <dbReference type="ARBA" id="ARBA00050101"/>
    </source>
</evidence>
<name>T1FNY5_HELRO</name>
<dbReference type="Proteomes" id="UP000015101">
    <property type="component" value="Unassembled WGS sequence"/>
</dbReference>
<keyword evidence="11 26" id="KW-0472">Membrane</keyword>
<dbReference type="EMBL" id="KB095811">
    <property type="protein sequence ID" value="ESO12399.1"/>
    <property type="molecule type" value="Genomic_DNA"/>
</dbReference>
<dbReference type="InterPro" id="IPR020846">
    <property type="entry name" value="MFS_dom"/>
</dbReference>
<keyword evidence="5" id="KW-0813">Transport</keyword>
<dbReference type="FunFam" id="1.20.1250.20:FF:000003">
    <property type="entry name" value="Solute carrier family 17 member 3"/>
    <property type="match status" value="1"/>
</dbReference>
<comment type="catalytic activity">
    <reaction evidence="20">
        <text>D-glucuronate(out) + H(+)(out) = D-glucuronate(in) + H(+)(in)</text>
        <dbReference type="Rhea" id="RHEA:72591"/>
        <dbReference type="ChEBI" id="CHEBI:15378"/>
        <dbReference type="ChEBI" id="CHEBI:58720"/>
    </reaction>
    <physiologicalReaction direction="left-to-right" evidence="20">
        <dbReference type="Rhea" id="RHEA:72592"/>
    </physiologicalReaction>
</comment>
<protein>
    <recommendedName>
        <fullName evidence="22">Sialin</fullName>
    </recommendedName>
    <alternativeName>
        <fullName evidence="25">H(+)/nitrate cotransporter</fullName>
    </alternativeName>
    <alternativeName>
        <fullName evidence="23">H(+)/sialic acid cotransporter</fullName>
    </alternativeName>
    <alternativeName>
        <fullName evidence="24">Vesicular excitatory amino acid transporter</fullName>
    </alternativeName>
</protein>
<dbReference type="STRING" id="6412.T1FNY5"/>
<keyword evidence="9 26" id="KW-1133">Transmembrane helix</keyword>
<dbReference type="FunFam" id="1.20.1250.20:FF:000067">
    <property type="entry name" value="sialin isoform X2"/>
    <property type="match status" value="1"/>
</dbReference>
<comment type="catalytic activity">
    <reaction evidence="18">
        <text>N-acetyl-L-aspartyl-L-glutamate(out) = N-acetyl-L-aspartyl-L-glutamate(in)</text>
        <dbReference type="Rhea" id="RHEA:72599"/>
        <dbReference type="ChEBI" id="CHEBI:76931"/>
    </reaction>
    <physiologicalReaction direction="left-to-right" evidence="18">
        <dbReference type="Rhea" id="RHEA:72600"/>
    </physiologicalReaction>
</comment>
<keyword evidence="8" id="KW-0769">Symport</keyword>
<dbReference type="PROSITE" id="PS50850">
    <property type="entry name" value="MFS"/>
    <property type="match status" value="1"/>
</dbReference>
<dbReference type="GO" id="GO:0022857">
    <property type="term" value="F:transmembrane transporter activity"/>
    <property type="evidence" value="ECO:0000318"/>
    <property type="project" value="GO_Central"/>
</dbReference>
<evidence type="ECO:0000259" key="27">
    <source>
        <dbReference type="PROSITE" id="PS50850"/>
    </source>
</evidence>
<dbReference type="GO" id="GO:0016323">
    <property type="term" value="C:basolateral plasma membrane"/>
    <property type="evidence" value="ECO:0007669"/>
    <property type="project" value="UniProtKB-SubCell"/>
</dbReference>
<evidence type="ECO:0000256" key="25">
    <source>
        <dbReference type="ARBA" id="ARBA00081925"/>
    </source>
</evidence>
<organism evidence="29 30">
    <name type="scientific">Helobdella robusta</name>
    <name type="common">Californian leech</name>
    <dbReference type="NCBI Taxonomy" id="6412"/>
    <lineage>
        <taxon>Eukaryota</taxon>
        <taxon>Metazoa</taxon>
        <taxon>Spiralia</taxon>
        <taxon>Lophotrochozoa</taxon>
        <taxon>Annelida</taxon>
        <taxon>Clitellata</taxon>
        <taxon>Hirudinea</taxon>
        <taxon>Rhynchobdellida</taxon>
        <taxon>Glossiphoniidae</taxon>
        <taxon>Helobdella</taxon>
    </lineage>
</organism>
<dbReference type="AlphaFoldDB" id="T1FNY5"/>
<dbReference type="Gene3D" id="1.20.1250.20">
    <property type="entry name" value="MFS general substrate transporter like domains"/>
    <property type="match status" value="2"/>
</dbReference>
<feature type="transmembrane region" description="Helical" evidence="26">
    <location>
        <begin position="333"/>
        <end position="352"/>
    </location>
</feature>
<evidence type="ECO:0000256" key="16">
    <source>
        <dbReference type="ARBA" id="ARBA00050554"/>
    </source>
</evidence>
<evidence type="ECO:0000256" key="21">
    <source>
        <dbReference type="ARBA" id="ARBA00056891"/>
    </source>
</evidence>
<reference evidence="29" key="3">
    <citation type="submission" date="2015-06" db="UniProtKB">
        <authorList>
            <consortium name="EnsemblMetazoa"/>
        </authorList>
    </citation>
    <scope>IDENTIFICATION</scope>
</reference>
<evidence type="ECO:0000256" key="19">
    <source>
        <dbReference type="ARBA" id="ARBA00051447"/>
    </source>
</evidence>
<evidence type="ECO:0000256" key="7">
    <source>
        <dbReference type="ARBA" id="ARBA00022692"/>
    </source>
</evidence>
<keyword evidence="14" id="KW-0968">Cytoplasmic vesicle</keyword>
<evidence type="ECO:0000256" key="1">
    <source>
        <dbReference type="ARBA" id="ARBA00004432"/>
    </source>
</evidence>
<evidence type="ECO:0000256" key="10">
    <source>
        <dbReference type="ARBA" id="ARBA00023018"/>
    </source>
</evidence>
<feature type="transmembrane region" description="Helical" evidence="26">
    <location>
        <begin position="139"/>
        <end position="161"/>
    </location>
</feature>
<keyword evidence="12" id="KW-0325">Glycoprotein</keyword>
<dbReference type="GO" id="GO:0015293">
    <property type="term" value="F:symporter activity"/>
    <property type="evidence" value="ECO:0007669"/>
    <property type="project" value="UniProtKB-KW"/>
</dbReference>
<keyword evidence="13" id="KW-0458">Lysosome</keyword>
<evidence type="ECO:0000256" key="24">
    <source>
        <dbReference type="ARBA" id="ARBA00081195"/>
    </source>
</evidence>
<feature type="transmembrane region" description="Helical" evidence="26">
    <location>
        <begin position="41"/>
        <end position="64"/>
    </location>
</feature>
<dbReference type="EMBL" id="AMQM01000157">
    <property type="status" value="NOT_ANNOTATED_CDS"/>
    <property type="molecule type" value="Genomic_DNA"/>
</dbReference>
<evidence type="ECO:0000256" key="26">
    <source>
        <dbReference type="SAM" id="Phobius"/>
    </source>
</evidence>
<dbReference type="InterPro" id="IPR011701">
    <property type="entry name" value="MFS"/>
</dbReference>
<dbReference type="OrthoDB" id="2985014at2759"/>
<feature type="transmembrane region" description="Helical" evidence="26">
    <location>
        <begin position="274"/>
        <end position="296"/>
    </location>
</feature>
<evidence type="ECO:0000256" key="12">
    <source>
        <dbReference type="ARBA" id="ARBA00023180"/>
    </source>
</evidence>
<evidence type="ECO:0000256" key="6">
    <source>
        <dbReference type="ARBA" id="ARBA00022475"/>
    </source>
</evidence>
<evidence type="ECO:0000256" key="8">
    <source>
        <dbReference type="ARBA" id="ARBA00022847"/>
    </source>
</evidence>
<comment type="catalytic activity">
    <reaction evidence="15">
        <text>2 nitrate(out) + H(+)(out) = 2 nitrate(in) + H(+)(in)</text>
        <dbReference type="Rhea" id="RHEA:71539"/>
        <dbReference type="ChEBI" id="CHEBI:15378"/>
        <dbReference type="ChEBI" id="CHEBI:17632"/>
    </reaction>
    <physiologicalReaction direction="left-to-right" evidence="15">
        <dbReference type="Rhea" id="RHEA:71540"/>
    </physiologicalReaction>
</comment>
<evidence type="ECO:0000256" key="14">
    <source>
        <dbReference type="ARBA" id="ARBA00023329"/>
    </source>
</evidence>
<feature type="transmembrane region" description="Helical" evidence="26">
    <location>
        <begin position="167"/>
        <end position="187"/>
    </location>
</feature>
<evidence type="ECO:0000313" key="28">
    <source>
        <dbReference type="EMBL" id="ESO12399.1"/>
    </source>
</evidence>
<dbReference type="FunCoup" id="T1FNY5">
    <property type="interactions" value="88"/>
</dbReference>
<feature type="transmembrane region" description="Helical" evidence="26">
    <location>
        <begin position="100"/>
        <end position="118"/>
    </location>
</feature>
<sequence length="440" mass="47988">MAFLTMINLYCMRVNLNIAIVAMINHTYVEASMQVDGAFNWGIGLQGIILGSFFYGYICTQFFGGLMAQKFGSKRLLLAAVGVNSILCLATPILTKLAGAPMLIIVRILQGIFQGITFPSTHCLISKWAPPLERSKMITFAYAGCQLGTVLANPICGILAFYSWESIFYLFGSLGLAFSVAWFFLIYDDPNLHPRINPSEKEYIQTALGSTKKTKPVALKDLPWKSIFTSIRVYATASAHFANNWGFYTMLTCLPLFFSKILKFDIKSNGAIAALPYLACWFFMVSSGFTADLLITKKILSTTKVRKIANVIGLMGPAVFFLGMGYIECNNALAVLCVVVAVGLSGVSWAGWSVNHLDLAPIYAGTLMGLTNTFATVPGFVGPAVASAFTAAGHTRAAWRNVFYVAAAVNAFGSIFFFIFGSGQKQPWAEPKEQVTEEKV</sequence>
<dbReference type="CDD" id="cd17318">
    <property type="entry name" value="MFS_SLC17"/>
    <property type="match status" value="1"/>
</dbReference>
<evidence type="ECO:0000256" key="22">
    <source>
        <dbReference type="ARBA" id="ARBA00069713"/>
    </source>
</evidence>
<evidence type="ECO:0000256" key="9">
    <source>
        <dbReference type="ARBA" id="ARBA00022989"/>
    </source>
</evidence>
<dbReference type="GO" id="GO:0030672">
    <property type="term" value="C:synaptic vesicle membrane"/>
    <property type="evidence" value="ECO:0007669"/>
    <property type="project" value="UniProtKB-SubCell"/>
</dbReference>
<comment type="catalytic activity">
    <reaction evidence="16">
        <text>L-aspartate(out) = L-aspartate(in)</text>
        <dbReference type="Rhea" id="RHEA:66332"/>
        <dbReference type="ChEBI" id="CHEBI:29991"/>
    </reaction>
    <physiologicalReaction direction="left-to-right" evidence="16">
        <dbReference type="Rhea" id="RHEA:66333"/>
    </physiologicalReaction>
</comment>
<dbReference type="EnsemblMetazoa" id="HelroT186317">
    <property type="protein sequence ID" value="HelroP186317"/>
    <property type="gene ID" value="HelroG186317"/>
</dbReference>
<keyword evidence="10" id="KW-0770">Synapse</keyword>
<gene>
    <name evidence="29" type="primary">20210532</name>
    <name evidence="28" type="ORF">HELRODRAFT_186317</name>
</gene>
<feature type="domain" description="Major facilitator superfamily (MFS) profile" evidence="27">
    <location>
        <begin position="1"/>
        <end position="425"/>
    </location>
</feature>
<evidence type="ECO:0000256" key="13">
    <source>
        <dbReference type="ARBA" id="ARBA00023228"/>
    </source>
</evidence>
<evidence type="ECO:0000256" key="11">
    <source>
        <dbReference type="ARBA" id="ARBA00023136"/>
    </source>
</evidence>
<comment type="subcellular location">
    <subcellularLocation>
        <location evidence="2">Basolateral cell membrane</location>
        <topology evidence="2">Multi-pass membrane protein</topology>
    </subcellularLocation>
    <subcellularLocation>
        <location evidence="3">Cytoplasmic vesicle</location>
        <location evidence="3">Secretory vesicle membrane</location>
        <topology evidence="3">Multi-pass membrane protein</topology>
    </subcellularLocation>
    <subcellularLocation>
        <location evidence="1">Cytoplasmic vesicle</location>
        <location evidence="1">Secretory vesicle</location>
        <location evidence="1">Synaptic vesicle membrane</location>
    </subcellularLocation>
    <subcellularLocation>
        <location evidence="4">Lysosome membrane</location>
    </subcellularLocation>
</comment>
<dbReference type="CTD" id="20210532"/>
<proteinExistence type="predicted"/>
<dbReference type="PANTHER" id="PTHR11662">
    <property type="entry name" value="SOLUTE CARRIER FAMILY 17"/>
    <property type="match status" value="1"/>
</dbReference>
<dbReference type="InterPro" id="IPR050382">
    <property type="entry name" value="MFS_Na/Anion_cotransporter"/>
</dbReference>
<evidence type="ECO:0000256" key="18">
    <source>
        <dbReference type="ARBA" id="ARBA00051403"/>
    </source>
</evidence>
<dbReference type="GeneID" id="20210532"/>
<feature type="transmembrane region" description="Helical" evidence="26">
    <location>
        <begin position="359"/>
        <end position="381"/>
    </location>
</feature>
<evidence type="ECO:0000256" key="4">
    <source>
        <dbReference type="ARBA" id="ARBA00004656"/>
    </source>
</evidence>
<dbReference type="KEGG" id="hro:HELRODRAFT_186317"/>
<feature type="transmembrane region" description="Helical" evidence="26">
    <location>
        <begin position="401"/>
        <end position="420"/>
    </location>
</feature>
<feature type="transmembrane region" description="Helical" evidence="26">
    <location>
        <begin position="76"/>
        <end position="94"/>
    </location>
</feature>
<comment type="function">
    <text evidence="21">Receptor for CM101, a polysaccharide produced by group B Streptococcus with antipathoangiogenic properties.</text>
</comment>
<dbReference type="InParanoid" id="T1FNY5"/>